<dbReference type="InterPro" id="IPR058637">
    <property type="entry name" value="YknX-like_C"/>
</dbReference>
<dbReference type="AlphaFoldDB" id="A0A538SVM8"/>
<protein>
    <submittedName>
        <fullName evidence="5">Efflux RND transporter periplasmic adaptor subunit</fullName>
    </submittedName>
</protein>
<evidence type="ECO:0000313" key="8">
    <source>
        <dbReference type="Proteomes" id="UP000319829"/>
    </source>
</evidence>
<dbReference type="InterPro" id="IPR058792">
    <property type="entry name" value="Beta-barrel_RND_2"/>
</dbReference>
<dbReference type="InterPro" id="IPR058625">
    <property type="entry name" value="MdtA-like_BSH"/>
</dbReference>
<name>A0A538SVM8_UNCEI</name>
<sequence length="371" mass="38845">MRETESMIGPSTVPAWIRHRARPAALILLIGVAGCAGGGGAGGFRPPPMPVETARVLQAPVADRFEAVGTIEAADAITVVSEIDGTVVSLPFQEGSAVESGALIAQLDDAEHRAEVERTEAIRDQAQSTFSRVKSVVDQGAGAPQDLDDAAAALKVAEANLALAKARLSKTRIAARFSGLLGSRRVSPGAFVRSGQAITDLTKLSELRVNFSAPERYIAQLRRGAEVTVSTTAYSGYTLAGRIEVIDPVLDPGTRNARILARVRNPGGKFRPGMSANISAVLSQRPKALTIPSEAVFAEGDQSYAYIVKADSTVTRSALTLGTRFSDAVEVVKGLEPGMLIVRTGHQKLFEGAKVIPVASRPGGESGGIAQ</sequence>
<evidence type="ECO:0000313" key="5">
    <source>
        <dbReference type="EMBL" id="TMQ55460.1"/>
    </source>
</evidence>
<dbReference type="NCBIfam" id="TIGR01730">
    <property type="entry name" value="RND_mfp"/>
    <property type="match status" value="1"/>
</dbReference>
<evidence type="ECO:0000259" key="3">
    <source>
        <dbReference type="Pfam" id="PF25954"/>
    </source>
</evidence>
<dbReference type="InterPro" id="IPR006143">
    <property type="entry name" value="RND_pump_MFP"/>
</dbReference>
<dbReference type="Gene3D" id="2.40.50.100">
    <property type="match status" value="1"/>
</dbReference>
<evidence type="ECO:0000313" key="7">
    <source>
        <dbReference type="Proteomes" id="UP000317366"/>
    </source>
</evidence>
<dbReference type="GO" id="GO:1990281">
    <property type="term" value="C:efflux pump complex"/>
    <property type="evidence" value="ECO:0007669"/>
    <property type="project" value="TreeGrafter"/>
</dbReference>
<reference evidence="7 8" key="1">
    <citation type="journal article" date="2019" name="Nat. Microbiol.">
        <title>Mediterranean grassland soil C-N compound turnover is dependent on rainfall and depth, and is mediated by genomically divergent microorganisms.</title>
        <authorList>
            <person name="Diamond S."/>
            <person name="Andeer P.F."/>
            <person name="Li Z."/>
            <person name="Crits-Christoph A."/>
            <person name="Burstein D."/>
            <person name="Anantharaman K."/>
            <person name="Lane K.R."/>
            <person name="Thomas B.C."/>
            <person name="Pan C."/>
            <person name="Northen T.R."/>
            <person name="Banfield J.F."/>
        </authorList>
    </citation>
    <scope>NUCLEOTIDE SEQUENCE [LARGE SCALE GENOMIC DNA]</scope>
    <source>
        <strain evidence="5">WS_4</strain>
        <strain evidence="6">WS_7</strain>
    </source>
</reference>
<dbReference type="Pfam" id="PF25917">
    <property type="entry name" value="BSH_RND"/>
    <property type="match status" value="1"/>
</dbReference>
<feature type="domain" description="Multidrug resistance protein MdtA-like barrel-sandwich hybrid" evidence="2">
    <location>
        <begin position="77"/>
        <end position="198"/>
    </location>
</feature>
<dbReference type="PROSITE" id="PS51257">
    <property type="entry name" value="PROKAR_LIPOPROTEIN"/>
    <property type="match status" value="1"/>
</dbReference>
<dbReference type="EMBL" id="VBOX01000097">
    <property type="protein sequence ID" value="TMQ61605.1"/>
    <property type="molecule type" value="Genomic_DNA"/>
</dbReference>
<dbReference type="Pfam" id="PF25954">
    <property type="entry name" value="Beta-barrel_RND_2"/>
    <property type="match status" value="1"/>
</dbReference>
<comment type="caution">
    <text evidence="5">The sequence shown here is derived from an EMBL/GenBank/DDBJ whole genome shotgun (WGS) entry which is preliminary data.</text>
</comment>
<organism evidence="5 8">
    <name type="scientific">Eiseniibacteriota bacterium</name>
    <dbReference type="NCBI Taxonomy" id="2212470"/>
    <lineage>
        <taxon>Bacteria</taxon>
        <taxon>Candidatus Eiseniibacteriota</taxon>
    </lineage>
</organism>
<dbReference type="SUPFAM" id="SSF111369">
    <property type="entry name" value="HlyD-like secretion proteins"/>
    <property type="match status" value="1"/>
</dbReference>
<proteinExistence type="inferred from homology"/>
<gene>
    <name evidence="5" type="ORF">E6K74_03190</name>
    <name evidence="6" type="ORF">E6K77_09880</name>
</gene>
<dbReference type="Proteomes" id="UP000319829">
    <property type="component" value="Unassembled WGS sequence"/>
</dbReference>
<evidence type="ECO:0000259" key="2">
    <source>
        <dbReference type="Pfam" id="PF25917"/>
    </source>
</evidence>
<evidence type="ECO:0000313" key="6">
    <source>
        <dbReference type="EMBL" id="TMQ61605.1"/>
    </source>
</evidence>
<dbReference type="PANTHER" id="PTHR30469">
    <property type="entry name" value="MULTIDRUG RESISTANCE PROTEIN MDTA"/>
    <property type="match status" value="1"/>
</dbReference>
<dbReference type="GO" id="GO:0015562">
    <property type="term" value="F:efflux transmembrane transporter activity"/>
    <property type="evidence" value="ECO:0007669"/>
    <property type="project" value="TreeGrafter"/>
</dbReference>
<dbReference type="EMBL" id="VBOU01000025">
    <property type="protein sequence ID" value="TMQ55460.1"/>
    <property type="molecule type" value="Genomic_DNA"/>
</dbReference>
<feature type="domain" description="YknX-like C-terminal permuted SH3-like" evidence="4">
    <location>
        <begin position="288"/>
        <end position="355"/>
    </location>
</feature>
<comment type="similarity">
    <text evidence="1">Belongs to the membrane fusion protein (MFP) (TC 8.A.1) family.</text>
</comment>
<evidence type="ECO:0000259" key="4">
    <source>
        <dbReference type="Pfam" id="PF25989"/>
    </source>
</evidence>
<dbReference type="Gene3D" id="1.10.287.470">
    <property type="entry name" value="Helix hairpin bin"/>
    <property type="match status" value="1"/>
</dbReference>
<dbReference type="Gene3D" id="2.40.420.20">
    <property type="match status" value="1"/>
</dbReference>
<evidence type="ECO:0000256" key="1">
    <source>
        <dbReference type="ARBA" id="ARBA00009477"/>
    </source>
</evidence>
<dbReference type="FunFam" id="2.40.30.170:FF:000010">
    <property type="entry name" value="Efflux RND transporter periplasmic adaptor subunit"/>
    <property type="match status" value="1"/>
</dbReference>
<dbReference type="Proteomes" id="UP000317366">
    <property type="component" value="Unassembled WGS sequence"/>
</dbReference>
<feature type="domain" description="CusB-like beta-barrel" evidence="3">
    <location>
        <begin position="209"/>
        <end position="279"/>
    </location>
</feature>
<dbReference type="Gene3D" id="2.40.30.170">
    <property type="match status" value="1"/>
</dbReference>
<accession>A0A538SVM8</accession>
<dbReference type="Pfam" id="PF25989">
    <property type="entry name" value="YknX_C"/>
    <property type="match status" value="1"/>
</dbReference>